<evidence type="ECO:0000313" key="3">
    <source>
        <dbReference type="EMBL" id="RXR31330.1"/>
    </source>
</evidence>
<comment type="caution">
    <text evidence="3">The sequence shown here is derived from an EMBL/GenBank/DDBJ whole genome shotgun (WGS) entry which is preliminary data.</text>
</comment>
<feature type="region of interest" description="Disordered" evidence="1">
    <location>
        <begin position="67"/>
        <end position="86"/>
    </location>
</feature>
<reference evidence="4" key="1">
    <citation type="submission" date="2019-01" db="EMBL/GenBank/DDBJ databases">
        <title>Cytophagaceae bacterium strain CAR-16.</title>
        <authorList>
            <person name="Chen W.-M."/>
        </authorList>
    </citation>
    <scope>NUCLEOTIDE SEQUENCE [LARGE SCALE GENOMIC DNA]</scope>
    <source>
        <strain evidence="4">ICH-30</strain>
    </source>
</reference>
<name>A0A4Q1KPE4_9FLAO</name>
<evidence type="ECO:0000256" key="2">
    <source>
        <dbReference type="SAM" id="SignalP"/>
    </source>
</evidence>
<keyword evidence="4" id="KW-1185">Reference proteome</keyword>
<dbReference type="EMBL" id="SBKQ01000010">
    <property type="protein sequence ID" value="RXR31330.1"/>
    <property type="molecule type" value="Genomic_DNA"/>
</dbReference>
<evidence type="ECO:0000256" key="1">
    <source>
        <dbReference type="SAM" id="MobiDB-lite"/>
    </source>
</evidence>
<evidence type="ECO:0000313" key="4">
    <source>
        <dbReference type="Proteomes" id="UP000289734"/>
    </source>
</evidence>
<protein>
    <recommendedName>
        <fullName evidence="5">Holin</fullName>
    </recommendedName>
</protein>
<dbReference type="OrthoDB" id="679091at2"/>
<feature type="chain" id="PRO_5020434040" description="Holin" evidence="2">
    <location>
        <begin position="35"/>
        <end position="86"/>
    </location>
</feature>
<evidence type="ECO:0008006" key="5">
    <source>
        <dbReference type="Google" id="ProtNLM"/>
    </source>
</evidence>
<accession>A0A4Q1KPE4</accession>
<proteinExistence type="predicted"/>
<sequence length="86" mass="8596">MNIAKRAKAPTPKFFKILRTIGLTLLGISGSVMAAPVALPAAVVSAAGYIAVAGGVMSAVSQVTVEDSAKKEADDEGQPKGGEPDG</sequence>
<organism evidence="3 4">
    <name type="scientific">Flavobacterium piscinae</name>
    <dbReference type="NCBI Taxonomy" id="2506424"/>
    <lineage>
        <taxon>Bacteria</taxon>
        <taxon>Pseudomonadati</taxon>
        <taxon>Bacteroidota</taxon>
        <taxon>Flavobacteriia</taxon>
        <taxon>Flavobacteriales</taxon>
        <taxon>Flavobacteriaceae</taxon>
        <taxon>Flavobacterium</taxon>
    </lineage>
</organism>
<feature type="signal peptide" evidence="2">
    <location>
        <begin position="1"/>
        <end position="34"/>
    </location>
</feature>
<dbReference type="Proteomes" id="UP000289734">
    <property type="component" value="Unassembled WGS sequence"/>
</dbReference>
<gene>
    <name evidence="3" type="ORF">EQG68_10640</name>
</gene>
<keyword evidence="2" id="KW-0732">Signal</keyword>
<dbReference type="RefSeq" id="WP_129464868.1">
    <property type="nucleotide sequence ID" value="NZ_SBKQ01000010.1"/>
</dbReference>
<dbReference type="AlphaFoldDB" id="A0A4Q1KPE4"/>